<evidence type="ECO:0000313" key="2">
    <source>
        <dbReference type="Proteomes" id="UP000076738"/>
    </source>
</evidence>
<gene>
    <name evidence="1" type="ORF">CALVIDRAFT_542836</name>
</gene>
<dbReference type="EMBL" id="KV417346">
    <property type="protein sequence ID" value="KZO90282.1"/>
    <property type="molecule type" value="Genomic_DNA"/>
</dbReference>
<dbReference type="Proteomes" id="UP000076738">
    <property type="component" value="Unassembled WGS sequence"/>
</dbReference>
<dbReference type="AlphaFoldDB" id="A0A167G880"/>
<name>A0A167G880_CALVF</name>
<keyword evidence="2" id="KW-1185">Reference proteome</keyword>
<protein>
    <submittedName>
        <fullName evidence="1">Uncharacterized protein</fullName>
    </submittedName>
</protein>
<evidence type="ECO:0000313" key="1">
    <source>
        <dbReference type="EMBL" id="KZO90282.1"/>
    </source>
</evidence>
<proteinExistence type="predicted"/>
<reference evidence="1 2" key="1">
    <citation type="journal article" date="2016" name="Mol. Biol. Evol.">
        <title>Comparative Genomics of Early-Diverging Mushroom-Forming Fungi Provides Insights into the Origins of Lignocellulose Decay Capabilities.</title>
        <authorList>
            <person name="Nagy L.G."/>
            <person name="Riley R."/>
            <person name="Tritt A."/>
            <person name="Adam C."/>
            <person name="Daum C."/>
            <person name="Floudas D."/>
            <person name="Sun H."/>
            <person name="Yadav J.S."/>
            <person name="Pangilinan J."/>
            <person name="Larsson K.H."/>
            <person name="Matsuura K."/>
            <person name="Barry K."/>
            <person name="Labutti K."/>
            <person name="Kuo R."/>
            <person name="Ohm R.A."/>
            <person name="Bhattacharya S.S."/>
            <person name="Shirouzu T."/>
            <person name="Yoshinaga Y."/>
            <person name="Martin F.M."/>
            <person name="Grigoriev I.V."/>
            <person name="Hibbett D.S."/>
        </authorList>
    </citation>
    <scope>NUCLEOTIDE SEQUENCE [LARGE SCALE GENOMIC DNA]</scope>
    <source>
        <strain evidence="1 2">TUFC12733</strain>
    </source>
</reference>
<accession>A0A167G880</accession>
<organism evidence="1 2">
    <name type="scientific">Calocera viscosa (strain TUFC12733)</name>
    <dbReference type="NCBI Taxonomy" id="1330018"/>
    <lineage>
        <taxon>Eukaryota</taxon>
        <taxon>Fungi</taxon>
        <taxon>Dikarya</taxon>
        <taxon>Basidiomycota</taxon>
        <taxon>Agaricomycotina</taxon>
        <taxon>Dacrymycetes</taxon>
        <taxon>Dacrymycetales</taxon>
        <taxon>Dacrymycetaceae</taxon>
        <taxon>Calocera</taxon>
    </lineage>
</organism>
<sequence length="64" mass="6757">MEAGQVFGGRVPRQVVPEYQGPGRRLTAAGLVRGSQLAVARTIEQVVCTPIKDDPDSGASTQPH</sequence>